<organism evidence="2 3">
    <name type="scientific">Streptodolium elevatio</name>
    <dbReference type="NCBI Taxonomy" id="3157996"/>
    <lineage>
        <taxon>Bacteria</taxon>
        <taxon>Bacillati</taxon>
        <taxon>Actinomycetota</taxon>
        <taxon>Actinomycetes</taxon>
        <taxon>Kitasatosporales</taxon>
        <taxon>Streptomycetaceae</taxon>
        <taxon>Streptodolium</taxon>
    </lineage>
</organism>
<dbReference type="RefSeq" id="WP_358351502.1">
    <property type="nucleotide sequence ID" value="NZ_JBEZFP010000016.1"/>
</dbReference>
<comment type="caution">
    <text evidence="2">The sequence shown here is derived from an EMBL/GenBank/DDBJ whole genome shotgun (WGS) entry which is preliminary data.</text>
</comment>
<dbReference type="InterPro" id="IPR050471">
    <property type="entry name" value="AB_hydrolase"/>
</dbReference>
<gene>
    <name evidence="2" type="ORF">AB0C36_09120</name>
</gene>
<dbReference type="Gene3D" id="3.40.50.1820">
    <property type="entry name" value="alpha/beta hydrolase"/>
    <property type="match status" value="1"/>
</dbReference>
<dbReference type="SUPFAM" id="SSF53474">
    <property type="entry name" value="alpha/beta-Hydrolases"/>
    <property type="match status" value="1"/>
</dbReference>
<keyword evidence="2" id="KW-0378">Hydrolase</keyword>
<dbReference type="EMBL" id="JBEZFP010000016">
    <property type="protein sequence ID" value="MEU8133655.1"/>
    <property type="molecule type" value="Genomic_DNA"/>
</dbReference>
<reference evidence="2 3" key="1">
    <citation type="submission" date="2024-06" db="EMBL/GenBank/DDBJ databases">
        <title>The Natural Products Discovery Center: Release of the First 8490 Sequenced Strains for Exploring Actinobacteria Biosynthetic Diversity.</title>
        <authorList>
            <person name="Kalkreuter E."/>
            <person name="Kautsar S.A."/>
            <person name="Yang D."/>
            <person name="Bader C.D."/>
            <person name="Teijaro C.N."/>
            <person name="Fluegel L."/>
            <person name="Davis C.M."/>
            <person name="Simpson J.R."/>
            <person name="Lauterbach L."/>
            <person name="Steele A.D."/>
            <person name="Gui C."/>
            <person name="Meng S."/>
            <person name="Li G."/>
            <person name="Viehrig K."/>
            <person name="Ye F."/>
            <person name="Su P."/>
            <person name="Kiefer A.F."/>
            <person name="Nichols A."/>
            <person name="Cepeda A.J."/>
            <person name="Yan W."/>
            <person name="Fan B."/>
            <person name="Jiang Y."/>
            <person name="Adhikari A."/>
            <person name="Zheng C.-J."/>
            <person name="Schuster L."/>
            <person name="Cowan T.M."/>
            <person name="Smanski M.J."/>
            <person name="Chevrette M.G."/>
            <person name="De Carvalho L.P.S."/>
            <person name="Shen B."/>
        </authorList>
    </citation>
    <scope>NUCLEOTIDE SEQUENCE [LARGE SCALE GENOMIC DNA]</scope>
    <source>
        <strain evidence="2 3">NPDC048946</strain>
    </source>
</reference>
<protein>
    <submittedName>
        <fullName evidence="2">Alpha/beta hydrolase</fullName>
    </submittedName>
</protein>
<name>A0ABV3DD38_9ACTN</name>
<accession>A0ABV3DD38</accession>
<dbReference type="InterPro" id="IPR000073">
    <property type="entry name" value="AB_hydrolase_1"/>
</dbReference>
<keyword evidence="3" id="KW-1185">Reference proteome</keyword>
<dbReference type="PANTHER" id="PTHR43433:SF5">
    <property type="entry name" value="AB HYDROLASE-1 DOMAIN-CONTAINING PROTEIN"/>
    <property type="match status" value="1"/>
</dbReference>
<proteinExistence type="predicted"/>
<dbReference type="Proteomes" id="UP001551482">
    <property type="component" value="Unassembled WGS sequence"/>
</dbReference>
<sequence length="294" mass="30593">MAGREQFVKVGAGGSVELFTEAFGDPADPAVLLVHGAGHSAAAWDDEFVARLVHGGRHVVRYDSRDAGRSTASPVGEPDYDLRTLVADAAELIAALGIAPAHVVAMSQGAAVGQLLALDHPESAATLTLASSTPGGPGHEAGDLPPMTEALTAIFAEGSEEEQAGPDWSDREAVVAYLVDAERPFAGRSHPFDEDGVRATAERMVDRAGAIAAQVTNPFLIDAGEPWRARLANIAVPTLVLHGTEDPLFPLGHGHALAAEIPGARFVAMPATGHEVFPRALWDTVVPEILAHTG</sequence>
<evidence type="ECO:0000259" key="1">
    <source>
        <dbReference type="Pfam" id="PF00561"/>
    </source>
</evidence>
<dbReference type="Pfam" id="PF00561">
    <property type="entry name" value="Abhydrolase_1"/>
    <property type="match status" value="1"/>
</dbReference>
<evidence type="ECO:0000313" key="2">
    <source>
        <dbReference type="EMBL" id="MEU8133655.1"/>
    </source>
</evidence>
<dbReference type="GO" id="GO:0016787">
    <property type="term" value="F:hydrolase activity"/>
    <property type="evidence" value="ECO:0007669"/>
    <property type="project" value="UniProtKB-KW"/>
</dbReference>
<dbReference type="PANTHER" id="PTHR43433">
    <property type="entry name" value="HYDROLASE, ALPHA/BETA FOLD FAMILY PROTEIN"/>
    <property type="match status" value="1"/>
</dbReference>
<feature type="domain" description="AB hydrolase-1" evidence="1">
    <location>
        <begin position="29"/>
        <end position="277"/>
    </location>
</feature>
<dbReference type="InterPro" id="IPR029058">
    <property type="entry name" value="AB_hydrolase_fold"/>
</dbReference>
<evidence type="ECO:0000313" key="3">
    <source>
        <dbReference type="Proteomes" id="UP001551482"/>
    </source>
</evidence>